<dbReference type="EMBL" id="LWMV01000163">
    <property type="protein sequence ID" value="KZX12708.1"/>
    <property type="molecule type" value="Genomic_DNA"/>
</dbReference>
<evidence type="ECO:0000259" key="5">
    <source>
        <dbReference type="Pfam" id="PF08245"/>
    </source>
</evidence>
<dbReference type="Gene3D" id="3.90.190.20">
    <property type="entry name" value="Mur ligase, C-terminal domain"/>
    <property type="match status" value="1"/>
</dbReference>
<proteinExistence type="predicted"/>
<dbReference type="PROSITE" id="PS01011">
    <property type="entry name" value="FOLYLPOLYGLU_SYNT_1"/>
    <property type="match status" value="1"/>
</dbReference>
<dbReference type="PANTHER" id="PTHR23135">
    <property type="entry name" value="MUR LIGASE FAMILY MEMBER"/>
    <property type="match status" value="1"/>
</dbReference>
<dbReference type="SUPFAM" id="SSF53623">
    <property type="entry name" value="MurD-like peptide ligases, catalytic domain"/>
    <property type="match status" value="1"/>
</dbReference>
<comment type="caution">
    <text evidence="6">The sequence shown here is derived from an EMBL/GenBank/DDBJ whole genome shotgun (WGS) entry which is preliminary data.</text>
</comment>
<dbReference type="SUPFAM" id="SSF53244">
    <property type="entry name" value="MurD-like peptide ligases, peptide-binding domain"/>
    <property type="match status" value="1"/>
</dbReference>
<dbReference type="AlphaFoldDB" id="A0A166B0I4"/>
<feature type="domain" description="Mur ligase C-terminal" evidence="4">
    <location>
        <begin position="390"/>
        <end position="528"/>
    </location>
</feature>
<dbReference type="STRING" id="49547.MBCUR_09610"/>
<evidence type="ECO:0000313" key="7">
    <source>
        <dbReference type="Proteomes" id="UP000077245"/>
    </source>
</evidence>
<name>A0A166B0I4_9EURY</name>
<dbReference type="GO" id="GO:0005524">
    <property type="term" value="F:ATP binding"/>
    <property type="evidence" value="ECO:0007669"/>
    <property type="project" value="UniProtKB-KW"/>
</dbReference>
<dbReference type="PATRIC" id="fig|49547.3.peg.1030"/>
<dbReference type="Pfam" id="PF02875">
    <property type="entry name" value="Mur_ligase_C"/>
    <property type="match status" value="1"/>
</dbReference>
<protein>
    <submittedName>
        <fullName evidence="6">UDP-N-acetylmuramate--L-alanine ligase</fullName>
        <ecNumber evidence="6">6.3.2.8</ecNumber>
    </submittedName>
</protein>
<dbReference type="Gene3D" id="3.40.1190.10">
    <property type="entry name" value="Mur-like, catalytic domain"/>
    <property type="match status" value="1"/>
</dbReference>
<dbReference type="InterPro" id="IPR004101">
    <property type="entry name" value="Mur_ligase_C"/>
</dbReference>
<dbReference type="InterPro" id="IPR013221">
    <property type="entry name" value="Mur_ligase_cen"/>
</dbReference>
<dbReference type="InterPro" id="IPR036565">
    <property type="entry name" value="Mur-like_cat_sf"/>
</dbReference>
<sequence>MYVFFYCDIMDSSIKFTINSLSKIIGGTIKGTDSLDDMKLIKEFNGVFNILSDAKKGDIIIRHWIDEKGIQLAYQKGVLAIITEDIRGTALDVAESFHFPVIVVDKIEIANAFALKYTLGQFGADSKKIVVSGTNGKSTTSHLIYHILKSSGFNAFTNTDSKSEYNTLIDPMASKLISDNYDVTNPYEYIVIEVSEVQGWLNKLMKNHAYLMSEAVDPDVAVVTNISLDHIGLVNSIDEVFNETSGLARGINNGFLVLNLDDENVKSMAKFADDKNKNVKTFYFSFFDNELIKNTNIDSNNNSNSSNNTEKYNEKEYYKSIIDLNALLFYSSEKKGIIYKNELVLELDDFPLKSKHFIQNILAAFSVCVCLKIPIESINKGIKSYKPLKRRFSTIHLNPLIIDDFAHNPEGIKATINAVSKLDYNALWIINAIRGSRGLDINSLNANSLVEAILNLYKNEKSNLNLLLTNSVDVVDAVNLVTDDEKNIFLDVLKQNNINFNFYDKLEESLLKVYDESNLNDVILLIGAQGMDPAESVLKKIIDKN</sequence>
<evidence type="ECO:0000256" key="1">
    <source>
        <dbReference type="ARBA" id="ARBA00022598"/>
    </source>
</evidence>
<dbReference type="PANTHER" id="PTHR23135:SF4">
    <property type="entry name" value="UDP-N-ACETYLMURAMOYL-L-ALANYL-D-GLUTAMATE--2,6-DIAMINOPIMELATE LIGASE MURE HOMOLOG, CHLOROPLASTIC"/>
    <property type="match status" value="1"/>
</dbReference>
<accession>A0A166B0I4</accession>
<evidence type="ECO:0000256" key="2">
    <source>
        <dbReference type="ARBA" id="ARBA00022741"/>
    </source>
</evidence>
<feature type="domain" description="Mur ligase central" evidence="5">
    <location>
        <begin position="131"/>
        <end position="366"/>
    </location>
</feature>
<keyword evidence="3" id="KW-0067">ATP-binding</keyword>
<dbReference type="InterPro" id="IPR018109">
    <property type="entry name" value="Folylpolyglutamate_synth_CS"/>
</dbReference>
<gene>
    <name evidence="6" type="primary">murC</name>
    <name evidence="6" type="ORF">MBCUR_09610</name>
</gene>
<dbReference type="EC" id="6.3.2.8" evidence="6"/>
<dbReference type="GO" id="GO:0004326">
    <property type="term" value="F:tetrahydrofolylpolyglutamate synthase activity"/>
    <property type="evidence" value="ECO:0007669"/>
    <property type="project" value="InterPro"/>
</dbReference>
<keyword evidence="7" id="KW-1185">Reference proteome</keyword>
<dbReference type="Pfam" id="PF08245">
    <property type="entry name" value="Mur_ligase_M"/>
    <property type="match status" value="1"/>
</dbReference>
<dbReference type="InterPro" id="IPR036615">
    <property type="entry name" value="Mur_ligase_C_dom_sf"/>
</dbReference>
<evidence type="ECO:0000256" key="3">
    <source>
        <dbReference type="ARBA" id="ARBA00022840"/>
    </source>
</evidence>
<organism evidence="6 7">
    <name type="scientific">Methanobrevibacter curvatus</name>
    <dbReference type="NCBI Taxonomy" id="49547"/>
    <lineage>
        <taxon>Archaea</taxon>
        <taxon>Methanobacteriati</taxon>
        <taxon>Methanobacteriota</taxon>
        <taxon>Methanomada group</taxon>
        <taxon>Methanobacteria</taxon>
        <taxon>Methanobacteriales</taxon>
        <taxon>Methanobacteriaceae</taxon>
        <taxon>Methanobrevibacter</taxon>
    </lineage>
</organism>
<evidence type="ECO:0000313" key="6">
    <source>
        <dbReference type="EMBL" id="KZX12708.1"/>
    </source>
</evidence>
<keyword evidence="2" id="KW-0547">Nucleotide-binding</keyword>
<dbReference type="GO" id="GO:0008763">
    <property type="term" value="F:UDP-N-acetylmuramate-L-alanine ligase activity"/>
    <property type="evidence" value="ECO:0007669"/>
    <property type="project" value="UniProtKB-EC"/>
</dbReference>
<keyword evidence="1 6" id="KW-0436">Ligase</keyword>
<evidence type="ECO:0000259" key="4">
    <source>
        <dbReference type="Pfam" id="PF02875"/>
    </source>
</evidence>
<reference evidence="6 7" key="1">
    <citation type="submission" date="2016-04" db="EMBL/GenBank/DDBJ databases">
        <title>Genome sequence of Methanobrevibacter curvatus DSM 11111.</title>
        <authorList>
            <person name="Poehlein A."/>
            <person name="Seedorf H."/>
            <person name="Daniel R."/>
        </authorList>
    </citation>
    <scope>NUCLEOTIDE SEQUENCE [LARGE SCALE GENOMIC DNA]</scope>
    <source>
        <strain evidence="6 7">DSM 11111</strain>
    </source>
</reference>
<dbReference type="Proteomes" id="UP000077245">
    <property type="component" value="Unassembled WGS sequence"/>
</dbReference>